<dbReference type="Proteomes" id="UP000054010">
    <property type="component" value="Unassembled WGS sequence"/>
</dbReference>
<dbReference type="CDD" id="cd13128">
    <property type="entry name" value="MATE_Wzx_like"/>
    <property type="match status" value="1"/>
</dbReference>
<dbReference type="HOGENOM" id="CLU_022017_6_2_0"/>
<feature type="transmembrane region" description="Helical" evidence="1">
    <location>
        <begin position="325"/>
        <end position="344"/>
    </location>
</feature>
<feature type="transmembrane region" description="Helical" evidence="1">
    <location>
        <begin position="12"/>
        <end position="32"/>
    </location>
</feature>
<dbReference type="eggNOG" id="COG2244">
    <property type="taxonomic scope" value="Bacteria"/>
</dbReference>
<dbReference type="STRING" id="765420.OSCT_0005"/>
<feature type="transmembrane region" description="Helical" evidence="1">
    <location>
        <begin position="421"/>
        <end position="439"/>
    </location>
</feature>
<gene>
    <name evidence="2" type="ORF">OSCT_0005</name>
</gene>
<feature type="transmembrane region" description="Helical" evidence="1">
    <location>
        <begin position="85"/>
        <end position="105"/>
    </location>
</feature>
<dbReference type="OrthoDB" id="139030at2"/>
<dbReference type="PANTHER" id="PTHR43424:SF1">
    <property type="entry name" value="LOCUS PUTATIVE PROTEIN 1-RELATED"/>
    <property type="match status" value="1"/>
</dbReference>
<dbReference type="EMBL" id="ADVR01000001">
    <property type="protein sequence ID" value="EFO82082.1"/>
    <property type="molecule type" value="Genomic_DNA"/>
</dbReference>
<feature type="transmembrane region" description="Helical" evidence="1">
    <location>
        <begin position="356"/>
        <end position="375"/>
    </location>
</feature>
<evidence type="ECO:0000313" key="3">
    <source>
        <dbReference type="Proteomes" id="UP000054010"/>
    </source>
</evidence>
<proteinExistence type="predicted"/>
<feature type="transmembrane region" description="Helical" evidence="1">
    <location>
        <begin position="293"/>
        <end position="313"/>
    </location>
</feature>
<feature type="transmembrane region" description="Helical" evidence="1">
    <location>
        <begin position="445"/>
        <end position="465"/>
    </location>
</feature>
<feature type="transmembrane region" description="Helical" evidence="1">
    <location>
        <begin position="44"/>
        <end position="64"/>
    </location>
</feature>
<keyword evidence="3" id="KW-1185">Reference proteome</keyword>
<dbReference type="PANTHER" id="PTHR43424">
    <property type="entry name" value="LOCUS PUTATIVE PROTEIN 1-RELATED"/>
    <property type="match status" value="1"/>
</dbReference>
<name>E1I9K4_9CHLR</name>
<feature type="transmembrane region" description="Helical" evidence="1">
    <location>
        <begin position="250"/>
        <end position="272"/>
    </location>
</feature>
<feature type="transmembrane region" description="Helical" evidence="1">
    <location>
        <begin position="387"/>
        <end position="409"/>
    </location>
</feature>
<dbReference type="InterPro" id="IPR052556">
    <property type="entry name" value="PolySynth_Transporter"/>
</dbReference>
<evidence type="ECO:0000256" key="1">
    <source>
        <dbReference type="SAM" id="Phobius"/>
    </source>
</evidence>
<sequence length="487" mass="53670">MISGRTIAKNVSVMMASQLTTWALSFVLAIFLPRYLGADLTGVVAIATSIWLMGQVFISFGMDTHLTKSVARDPTLTVDLMLTSLLIRSLLFVLTSGVVALYSWIMGYDATANWVLVIEGICFLFLAYSGAFSAVLVGLERMEFISIANIASKVILTGGSLLLIMLDAGLYLVISVNIIAAIVLCVILLWAIQRLYPLRLQFRFAGISTMFAQSWVYLISAFAMTVYQQIDKLFIAALVDTRTVGWYSTAMNLFGTMMFLPVVFGTVIFPSMARSYASGDSKLNLIAQRSFDLMFMLSVPVGLGLVVIGQPFVDLLYGPEFYQSGIILMLLGVVLIFTYLNTILGQLLISVDRTGSWNIVMFVAIAVTLPLDLWLVPWTHATYQNGALGGVLGFLITECGMVVTAIFLLPRNTLGWSNVRSTLLTLCAGVLMMATSWWLRTDWMLLSIIVAAITYVGAVLALRIIPRQEMEIIRHGIMSILGRLRRN</sequence>
<keyword evidence="1" id="KW-0472">Membrane</keyword>
<dbReference type="Pfam" id="PF13440">
    <property type="entry name" value="Polysacc_synt_3"/>
    <property type="match status" value="1"/>
</dbReference>
<evidence type="ECO:0000313" key="2">
    <source>
        <dbReference type="EMBL" id="EFO82082.1"/>
    </source>
</evidence>
<feature type="transmembrane region" description="Helical" evidence="1">
    <location>
        <begin position="204"/>
        <end position="230"/>
    </location>
</feature>
<feature type="transmembrane region" description="Helical" evidence="1">
    <location>
        <begin position="144"/>
        <end position="164"/>
    </location>
</feature>
<reference evidence="2 3" key="1">
    <citation type="journal article" date="2011" name="J. Bacteriol.">
        <title>Draft genome sequence of the anoxygenic filamentous phototrophic bacterium Oscillochloris trichoides subsp. DG-6.</title>
        <authorList>
            <person name="Kuznetsov B.B."/>
            <person name="Ivanovsky R.N."/>
            <person name="Keppen O.I."/>
            <person name="Sukhacheva M.V."/>
            <person name="Bumazhkin B.K."/>
            <person name="Patutina E.O."/>
            <person name="Beletsky A.V."/>
            <person name="Mardanov A.V."/>
            <person name="Baslerov R.V."/>
            <person name="Panteleeva A.N."/>
            <person name="Kolganova T.V."/>
            <person name="Ravin N.V."/>
            <person name="Skryabin K.G."/>
        </authorList>
    </citation>
    <scope>NUCLEOTIDE SEQUENCE [LARGE SCALE GENOMIC DNA]</scope>
    <source>
        <strain evidence="2 3">DG-6</strain>
    </source>
</reference>
<comment type="caution">
    <text evidence="2">The sequence shown here is derived from an EMBL/GenBank/DDBJ whole genome shotgun (WGS) entry which is preliminary data.</text>
</comment>
<keyword evidence="1" id="KW-0812">Transmembrane</keyword>
<dbReference type="AlphaFoldDB" id="E1I9K4"/>
<feature type="transmembrane region" description="Helical" evidence="1">
    <location>
        <begin position="111"/>
        <end position="137"/>
    </location>
</feature>
<organism evidence="2 3">
    <name type="scientific">Oscillochloris trichoides DG-6</name>
    <dbReference type="NCBI Taxonomy" id="765420"/>
    <lineage>
        <taxon>Bacteria</taxon>
        <taxon>Bacillati</taxon>
        <taxon>Chloroflexota</taxon>
        <taxon>Chloroflexia</taxon>
        <taxon>Chloroflexales</taxon>
        <taxon>Chloroflexineae</taxon>
        <taxon>Oscillochloridaceae</taxon>
        <taxon>Oscillochloris</taxon>
    </lineage>
</organism>
<keyword evidence="1" id="KW-1133">Transmembrane helix</keyword>
<accession>E1I9K4</accession>
<protein>
    <submittedName>
        <fullName evidence="2">Polysaccharide biosynthesis protein</fullName>
    </submittedName>
</protein>
<feature type="transmembrane region" description="Helical" evidence="1">
    <location>
        <begin position="170"/>
        <end position="192"/>
    </location>
</feature>